<dbReference type="InterPro" id="IPR007367">
    <property type="entry name" value="DUF433"/>
</dbReference>
<evidence type="ECO:0000313" key="1">
    <source>
        <dbReference type="EMBL" id="ETX07112.1"/>
    </source>
</evidence>
<dbReference type="EMBL" id="AZHX01000527">
    <property type="protein sequence ID" value="ETX07112.1"/>
    <property type="molecule type" value="Genomic_DNA"/>
</dbReference>
<dbReference type="InterPro" id="IPR009057">
    <property type="entry name" value="Homeodomain-like_sf"/>
</dbReference>
<dbReference type="Pfam" id="PF04255">
    <property type="entry name" value="DUF433"/>
    <property type="match status" value="1"/>
</dbReference>
<proteinExistence type="predicted"/>
<gene>
    <name evidence="1" type="ORF">ETSY2_13095</name>
</gene>
<dbReference type="SUPFAM" id="SSF46689">
    <property type="entry name" value="Homeodomain-like"/>
    <property type="match status" value="1"/>
</dbReference>
<dbReference type="Proteomes" id="UP000019140">
    <property type="component" value="Unassembled WGS sequence"/>
</dbReference>
<evidence type="ECO:0008006" key="3">
    <source>
        <dbReference type="Google" id="ProtNLM"/>
    </source>
</evidence>
<keyword evidence="2" id="KW-1185">Reference proteome</keyword>
<comment type="caution">
    <text evidence="1">The sequence shown here is derived from an EMBL/GenBank/DDBJ whole genome shotgun (WGS) entry which is preliminary data.</text>
</comment>
<sequence length="97" mass="11244">MIVKNRIEGTRISVWDVLHYLESRWPYPEIAGALNLTEGQVKAAVAYIEDHRDEVLMVHRQIEARKSCGNSPDIRAKVAKSRAKLQTWLKHRHETNL</sequence>
<dbReference type="Gene3D" id="1.10.10.10">
    <property type="entry name" value="Winged helix-like DNA-binding domain superfamily/Winged helix DNA-binding domain"/>
    <property type="match status" value="1"/>
</dbReference>
<dbReference type="InterPro" id="IPR036388">
    <property type="entry name" value="WH-like_DNA-bd_sf"/>
</dbReference>
<name>W4MBT3_9BACT</name>
<organism evidence="1 2">
    <name type="scientific">Candidatus Entotheonella gemina</name>
    <dbReference type="NCBI Taxonomy" id="1429439"/>
    <lineage>
        <taxon>Bacteria</taxon>
        <taxon>Pseudomonadati</taxon>
        <taxon>Nitrospinota/Tectimicrobiota group</taxon>
        <taxon>Candidatus Tectimicrobiota</taxon>
        <taxon>Candidatus Entotheonellia</taxon>
        <taxon>Candidatus Entotheonellales</taxon>
        <taxon>Candidatus Entotheonellaceae</taxon>
        <taxon>Candidatus Entotheonella</taxon>
    </lineage>
</organism>
<accession>W4MBT3</accession>
<reference evidence="1 2" key="1">
    <citation type="journal article" date="2014" name="Nature">
        <title>An environmental bacterial taxon with a large and distinct metabolic repertoire.</title>
        <authorList>
            <person name="Wilson M.C."/>
            <person name="Mori T."/>
            <person name="Ruckert C."/>
            <person name="Uria A.R."/>
            <person name="Helf M.J."/>
            <person name="Takada K."/>
            <person name="Gernert C."/>
            <person name="Steffens U.A."/>
            <person name="Heycke N."/>
            <person name="Schmitt S."/>
            <person name="Rinke C."/>
            <person name="Helfrich E.J."/>
            <person name="Brachmann A.O."/>
            <person name="Gurgui C."/>
            <person name="Wakimoto T."/>
            <person name="Kracht M."/>
            <person name="Crusemann M."/>
            <person name="Hentschel U."/>
            <person name="Abe I."/>
            <person name="Matsunaga S."/>
            <person name="Kalinowski J."/>
            <person name="Takeyama H."/>
            <person name="Piel J."/>
        </authorList>
    </citation>
    <scope>NUCLEOTIDE SEQUENCE [LARGE SCALE GENOMIC DNA]</scope>
    <source>
        <strain evidence="2">TSY2</strain>
    </source>
</reference>
<protein>
    <recommendedName>
        <fullName evidence="3">DUF433 domain-containing protein</fullName>
    </recommendedName>
</protein>
<evidence type="ECO:0000313" key="2">
    <source>
        <dbReference type="Proteomes" id="UP000019140"/>
    </source>
</evidence>
<dbReference type="AlphaFoldDB" id="W4MBT3"/>
<dbReference type="HOGENOM" id="CLU_139107_1_0_7"/>